<keyword evidence="6 16" id="KW-0812">Transmembrane</keyword>
<keyword evidence="7" id="KW-0999">Mitochondrion inner membrane</keyword>
<evidence type="ECO:0000256" key="8">
    <source>
        <dbReference type="ARBA" id="ARBA00022967"/>
    </source>
</evidence>
<dbReference type="InterPro" id="IPR003945">
    <property type="entry name" value="NU5C-like"/>
</dbReference>
<feature type="domain" description="NADH dehydrogenase subunit 5 C-terminal" evidence="19">
    <location>
        <begin position="392"/>
        <end position="571"/>
    </location>
</feature>
<evidence type="ECO:0000259" key="18">
    <source>
        <dbReference type="Pfam" id="PF00662"/>
    </source>
</evidence>
<reference evidence="20" key="1">
    <citation type="journal article" date="2017" name="Proc. R. Soc. B">
        <title>Punctuated invasion of water, ice, snow and terrestrial ecozones by segmented worms (Oligochaeta: Enchytraeidae: Mesenchytraeus).</title>
        <authorList>
            <person name="Lang S.A."/>
            <person name="Saglam N."/>
            <person name="Kawash J."/>
            <person name="Shain D.H."/>
        </authorList>
    </citation>
    <scope>NUCLEOTIDE SEQUENCE</scope>
</reference>
<dbReference type="InterPro" id="IPR001750">
    <property type="entry name" value="ND/Mrp_TM"/>
</dbReference>
<evidence type="ECO:0000256" key="11">
    <source>
        <dbReference type="ARBA" id="ARBA00023027"/>
    </source>
</evidence>
<feature type="transmembrane region" description="Helical" evidence="16">
    <location>
        <begin position="12"/>
        <end position="28"/>
    </location>
</feature>
<dbReference type="Pfam" id="PF06455">
    <property type="entry name" value="NADH5_C"/>
    <property type="match status" value="1"/>
</dbReference>
<evidence type="ECO:0000256" key="1">
    <source>
        <dbReference type="ARBA" id="ARBA00004448"/>
    </source>
</evidence>
<keyword evidence="13 16" id="KW-0496">Mitochondrion</keyword>
<feature type="transmembrane region" description="Helical" evidence="16">
    <location>
        <begin position="419"/>
        <end position="440"/>
    </location>
</feature>
<comment type="similarity">
    <text evidence="16">Belongs to the complex I subunit 5 family.</text>
</comment>
<evidence type="ECO:0000256" key="6">
    <source>
        <dbReference type="ARBA" id="ARBA00022692"/>
    </source>
</evidence>
<feature type="transmembrane region" description="Helical" evidence="16">
    <location>
        <begin position="153"/>
        <end position="171"/>
    </location>
</feature>
<feature type="transmembrane region" description="Helical" evidence="16">
    <location>
        <begin position="338"/>
        <end position="356"/>
    </location>
</feature>
<evidence type="ECO:0000256" key="5">
    <source>
        <dbReference type="ARBA" id="ARBA00022660"/>
    </source>
</evidence>
<feature type="domain" description="NADH:quinone oxidoreductase/Mrp antiporter transmembrane" evidence="17">
    <location>
        <begin position="110"/>
        <end position="380"/>
    </location>
</feature>
<dbReference type="Pfam" id="PF00361">
    <property type="entry name" value="Proton_antipo_M"/>
    <property type="match status" value="1"/>
</dbReference>
<feature type="transmembrane region" description="Helical" evidence="16">
    <location>
        <begin position="452"/>
        <end position="472"/>
    </location>
</feature>
<evidence type="ECO:0000256" key="13">
    <source>
        <dbReference type="ARBA" id="ARBA00023128"/>
    </source>
</evidence>
<feature type="transmembrane region" description="Helical" evidence="16">
    <location>
        <begin position="376"/>
        <end position="398"/>
    </location>
</feature>
<evidence type="ECO:0000259" key="19">
    <source>
        <dbReference type="Pfam" id="PF06455"/>
    </source>
</evidence>
<evidence type="ECO:0000256" key="7">
    <source>
        <dbReference type="ARBA" id="ARBA00022792"/>
    </source>
</evidence>
<feature type="transmembrane region" description="Helical" evidence="16">
    <location>
        <begin position="91"/>
        <end position="108"/>
    </location>
</feature>
<evidence type="ECO:0000256" key="3">
    <source>
        <dbReference type="ARBA" id="ARBA00021096"/>
    </source>
</evidence>
<evidence type="ECO:0000256" key="15">
    <source>
        <dbReference type="ARBA" id="ARBA00049551"/>
    </source>
</evidence>
<comment type="catalytic activity">
    <reaction evidence="15 16">
        <text>a ubiquinone + NADH + 5 H(+)(in) = a ubiquinol + NAD(+) + 4 H(+)(out)</text>
        <dbReference type="Rhea" id="RHEA:29091"/>
        <dbReference type="Rhea" id="RHEA-COMP:9565"/>
        <dbReference type="Rhea" id="RHEA-COMP:9566"/>
        <dbReference type="ChEBI" id="CHEBI:15378"/>
        <dbReference type="ChEBI" id="CHEBI:16389"/>
        <dbReference type="ChEBI" id="CHEBI:17976"/>
        <dbReference type="ChEBI" id="CHEBI:57540"/>
        <dbReference type="ChEBI" id="CHEBI:57945"/>
        <dbReference type="EC" id="7.1.1.2"/>
    </reaction>
</comment>
<dbReference type="GO" id="GO:0042773">
    <property type="term" value="P:ATP synthesis coupled electron transport"/>
    <property type="evidence" value="ECO:0007669"/>
    <property type="project" value="InterPro"/>
</dbReference>
<dbReference type="GO" id="GO:0008137">
    <property type="term" value="F:NADH dehydrogenase (ubiquinone) activity"/>
    <property type="evidence" value="ECO:0007669"/>
    <property type="project" value="UniProtKB-EC"/>
</dbReference>
<feature type="transmembrane region" description="Helical" evidence="16">
    <location>
        <begin position="240"/>
        <end position="259"/>
    </location>
</feature>
<dbReference type="EC" id="7.1.1.2" evidence="2 16"/>
<organism evidence="20">
    <name type="scientific">Enchytraeus albidus</name>
    <dbReference type="NCBI Taxonomy" id="6390"/>
    <lineage>
        <taxon>Eukaryota</taxon>
        <taxon>Metazoa</taxon>
        <taxon>Spiralia</taxon>
        <taxon>Lophotrochozoa</taxon>
        <taxon>Annelida</taxon>
        <taxon>Clitellata</taxon>
        <taxon>Oligochaeta</taxon>
        <taxon>Enchytraeida</taxon>
        <taxon>Enchytraeidae</taxon>
        <taxon>Enchytraeus</taxon>
    </lineage>
</organism>
<evidence type="ECO:0000256" key="16">
    <source>
        <dbReference type="RuleBase" id="RU003404"/>
    </source>
</evidence>
<accession>A0A286KAW8</accession>
<dbReference type="GO" id="GO:0015990">
    <property type="term" value="P:electron transport coupled proton transport"/>
    <property type="evidence" value="ECO:0007669"/>
    <property type="project" value="TreeGrafter"/>
</dbReference>
<keyword evidence="10 16" id="KW-1133">Transmembrane helix</keyword>
<evidence type="ECO:0000256" key="2">
    <source>
        <dbReference type="ARBA" id="ARBA00012944"/>
    </source>
</evidence>
<dbReference type="PANTHER" id="PTHR42829">
    <property type="entry name" value="NADH-UBIQUINONE OXIDOREDUCTASE CHAIN 5"/>
    <property type="match status" value="1"/>
</dbReference>
<gene>
    <name evidence="20" type="primary">ND5</name>
</gene>
<name>A0A286KAW8_9ANNE</name>
<keyword evidence="4 16" id="KW-0813">Transport</keyword>
<dbReference type="GO" id="GO:0003954">
    <property type="term" value="F:NADH dehydrogenase activity"/>
    <property type="evidence" value="ECO:0007669"/>
    <property type="project" value="TreeGrafter"/>
</dbReference>
<comment type="function">
    <text evidence="16">Core subunit of the mitochondrial membrane respiratory chain NADH dehydrogenase (Complex I) which catalyzes electron transfer from NADH through the respiratory chain, using ubiquinone as an electron acceptor. Essential for the catalytic activity and assembly of complex I.</text>
</comment>
<protein>
    <recommendedName>
        <fullName evidence="3 16">NADH-ubiquinone oxidoreductase chain 5</fullName>
        <ecNumber evidence="2 16">7.1.1.2</ecNumber>
    </recommendedName>
</protein>
<proteinExistence type="inferred from homology"/>
<dbReference type="PANTHER" id="PTHR42829:SF2">
    <property type="entry name" value="NADH-UBIQUINONE OXIDOREDUCTASE CHAIN 5"/>
    <property type="match status" value="1"/>
</dbReference>
<evidence type="ECO:0000256" key="10">
    <source>
        <dbReference type="ARBA" id="ARBA00022989"/>
    </source>
</evidence>
<evidence type="ECO:0000256" key="12">
    <source>
        <dbReference type="ARBA" id="ARBA00023075"/>
    </source>
</evidence>
<keyword evidence="11 16" id="KW-0520">NAD</keyword>
<feature type="domain" description="NADH-Ubiquinone oxidoreductase (complex I) chain 5 N-terminal" evidence="18">
    <location>
        <begin position="41"/>
        <end position="91"/>
    </location>
</feature>
<comment type="subcellular location">
    <subcellularLocation>
        <location evidence="1">Mitochondrion inner membrane</location>
        <topology evidence="1">Multi-pass membrane protein</topology>
    </subcellularLocation>
</comment>
<feature type="transmembrane region" description="Helical" evidence="16">
    <location>
        <begin position="295"/>
        <end position="317"/>
    </location>
</feature>
<dbReference type="InterPro" id="IPR001516">
    <property type="entry name" value="Proton_antipo_N"/>
</dbReference>
<dbReference type="GO" id="GO:0005743">
    <property type="term" value="C:mitochondrial inner membrane"/>
    <property type="evidence" value="ECO:0007669"/>
    <property type="project" value="UniProtKB-SubCell"/>
</dbReference>
<dbReference type="EMBL" id="KU728906">
    <property type="protein sequence ID" value="AOR07203.1"/>
    <property type="molecule type" value="Genomic_DNA"/>
</dbReference>
<dbReference type="PRINTS" id="PR01434">
    <property type="entry name" value="NADHDHGNASE5"/>
</dbReference>
<keyword evidence="5" id="KW-0679">Respiratory chain</keyword>
<keyword evidence="14 16" id="KW-0472">Membrane</keyword>
<dbReference type="InterPro" id="IPR010934">
    <property type="entry name" value="NADH_DH_su5_C"/>
</dbReference>
<evidence type="ECO:0000313" key="20">
    <source>
        <dbReference type="EMBL" id="AOR07203.1"/>
    </source>
</evidence>
<evidence type="ECO:0000256" key="4">
    <source>
        <dbReference type="ARBA" id="ARBA00022448"/>
    </source>
</evidence>
<feature type="transmembrane region" description="Helical" evidence="16">
    <location>
        <begin position="484"/>
        <end position="504"/>
    </location>
</feature>
<feature type="transmembrane region" description="Helical" evidence="16">
    <location>
        <begin position="215"/>
        <end position="234"/>
    </location>
</feature>
<geneLocation type="mitochondrion" evidence="20"/>
<evidence type="ECO:0000259" key="17">
    <source>
        <dbReference type="Pfam" id="PF00361"/>
    </source>
</evidence>
<evidence type="ECO:0000256" key="9">
    <source>
        <dbReference type="ARBA" id="ARBA00022982"/>
    </source>
</evidence>
<keyword evidence="12 16" id="KW-0830">Ubiquinone</keyword>
<feature type="transmembrane region" description="Helical" evidence="16">
    <location>
        <begin position="114"/>
        <end position="132"/>
    </location>
</feature>
<feature type="transmembrane region" description="Helical" evidence="16">
    <location>
        <begin position="48"/>
        <end position="70"/>
    </location>
</feature>
<keyword evidence="9" id="KW-0249">Electron transport</keyword>
<keyword evidence="8" id="KW-1278">Translocase</keyword>
<sequence>MLNHPLNVFKHASTWIWLLLIFGFPHMMKVVWYQSTYILEWVMLSSNTPIMMTVMADPTGMMFSAVVLFISANVLSFSKIYMQDEKFKSRFTILVLLFILSMNLLIFIPHFMVLLLGWDGLGIVSFILVIYYQNPKSLAAGMITALTNRVGDVLLLVSIAWTLNQGHWLIVNMWESSFSYMQITCIMLAAMTKSAQMPFSSWLPAAMAAPTPVSALVHSSTLVTAGVFLLIRFYPFLHSFNYFNIFLLMVAIVTMFMAGLSATAECDAKKIIALSTLSQLGMMMTSLGFNLPHLAFFHMLTHALFKALLFVCAGSFIGCHLHTQDLRWMGNITNQMPVATSCVTLANLALCGFPFMAGFYSKDMIMEAALNSPNNIIMLSLAMFSLGLTSFYSIRFSLSTMWGPTLISPWTSLKEEKNIIVPMLLLSIMSITCGSLMSWFPPISSSFYLVPSYLKFMPLIMVILGVISAFYISTNKRESSSLLINWNISHYALCTMWFLVPISSQMMLKWPLVMAHLNMKYIDQGWIENISGLNTNSNLLKLNNYITVVSPKNPSAYLISFIAAMSMIMIIYF</sequence>
<feature type="transmembrane region" description="Helical" evidence="16">
    <location>
        <begin position="555"/>
        <end position="572"/>
    </location>
</feature>
<evidence type="ECO:0000256" key="14">
    <source>
        <dbReference type="ARBA" id="ARBA00023136"/>
    </source>
</evidence>
<dbReference type="AlphaFoldDB" id="A0A286KAW8"/>
<dbReference type="Pfam" id="PF00662">
    <property type="entry name" value="Proton_antipo_N"/>
    <property type="match status" value="1"/>
</dbReference>